<reference evidence="9 10" key="1">
    <citation type="submission" date="2020-10" db="EMBL/GenBank/DDBJ databases">
        <title>The Coptis chinensis genome and diversification of protoberbering-type alkaloids.</title>
        <authorList>
            <person name="Wang B."/>
            <person name="Shu S."/>
            <person name="Song C."/>
            <person name="Liu Y."/>
        </authorList>
    </citation>
    <scope>NUCLEOTIDE SEQUENCE [LARGE SCALE GENOMIC DNA]</scope>
    <source>
        <strain evidence="9">HL-2020</strain>
        <tissue evidence="9">Leaf</tissue>
    </source>
</reference>
<dbReference type="PRINTS" id="PR00367">
    <property type="entry name" value="ETHRSPELEMNT"/>
</dbReference>
<protein>
    <recommendedName>
        <fullName evidence="8">AP2/ERF domain-containing protein</fullName>
    </recommendedName>
</protein>
<dbReference type="SMART" id="SM00380">
    <property type="entry name" value="AP2"/>
    <property type="match status" value="1"/>
</dbReference>
<evidence type="ECO:0000259" key="8">
    <source>
        <dbReference type="PROSITE" id="PS51032"/>
    </source>
</evidence>
<dbReference type="InterPro" id="IPR016177">
    <property type="entry name" value="DNA-bd_dom_sf"/>
</dbReference>
<dbReference type="FunFam" id="3.30.730.10:FF:000001">
    <property type="entry name" value="Ethylene-responsive transcription factor 2"/>
    <property type="match status" value="1"/>
</dbReference>
<dbReference type="GO" id="GO:0005634">
    <property type="term" value="C:nucleus"/>
    <property type="evidence" value="ECO:0007669"/>
    <property type="project" value="UniProtKB-SubCell"/>
</dbReference>
<evidence type="ECO:0000256" key="7">
    <source>
        <dbReference type="ARBA" id="ARBA00024343"/>
    </source>
</evidence>
<dbReference type="Pfam" id="PF00847">
    <property type="entry name" value="AP2"/>
    <property type="match status" value="1"/>
</dbReference>
<dbReference type="SUPFAM" id="SSF54171">
    <property type="entry name" value="DNA-binding domain"/>
    <property type="match status" value="1"/>
</dbReference>
<dbReference type="Proteomes" id="UP000631114">
    <property type="component" value="Unassembled WGS sequence"/>
</dbReference>
<sequence length="250" mass="28665">MGIKTKSFASSLHRKHFPTELQLVYFMELFRQHFNPQHYQFRSSSQPWDIPESSSLSDSIIRYRSNSDEEVILASDRPKRSAGRKKFRETRHPVYRGVRRRNNDKWVCEVREPNKKSRIWLGTYETAEMAARAHDVAVLALRGRSACLNFADSVWRLPIPESTDAKDIRKAATEAAEAFRESTDGMENATPSEEKDNVVYKDDETEYGTHGLLADMAEGLLLSPPPSVGDEFNWEDMGNNSEVSLWSFSI</sequence>
<evidence type="ECO:0000313" key="10">
    <source>
        <dbReference type="Proteomes" id="UP000631114"/>
    </source>
</evidence>
<keyword evidence="5" id="KW-0804">Transcription</keyword>
<proteinExistence type="inferred from homology"/>
<evidence type="ECO:0000256" key="5">
    <source>
        <dbReference type="ARBA" id="ARBA00023163"/>
    </source>
</evidence>
<comment type="similarity">
    <text evidence="7">Belongs to the AP2/ERF transcription factor family. ERF subfamily.</text>
</comment>
<feature type="domain" description="AP2/ERF" evidence="8">
    <location>
        <begin position="94"/>
        <end position="151"/>
    </location>
</feature>
<dbReference type="PANTHER" id="PTHR31839">
    <property type="entry name" value="DEHYDRATION-RESPONSIVE ELEMENT-BINDING PROTEIN 1D"/>
    <property type="match status" value="1"/>
</dbReference>
<evidence type="ECO:0000256" key="4">
    <source>
        <dbReference type="ARBA" id="ARBA00023159"/>
    </source>
</evidence>
<evidence type="ECO:0000313" key="9">
    <source>
        <dbReference type="EMBL" id="KAF9617193.1"/>
    </source>
</evidence>
<keyword evidence="4" id="KW-0010">Activator</keyword>
<dbReference type="GO" id="GO:0003677">
    <property type="term" value="F:DNA binding"/>
    <property type="evidence" value="ECO:0007669"/>
    <property type="project" value="UniProtKB-KW"/>
</dbReference>
<keyword evidence="2" id="KW-0805">Transcription regulation</keyword>
<gene>
    <name evidence="9" type="ORF">IFM89_035075</name>
</gene>
<dbReference type="OrthoDB" id="676764at2759"/>
<dbReference type="InterPro" id="IPR001471">
    <property type="entry name" value="AP2/ERF_dom"/>
</dbReference>
<dbReference type="Gene3D" id="3.30.730.10">
    <property type="entry name" value="AP2/ERF domain"/>
    <property type="match status" value="1"/>
</dbReference>
<dbReference type="CDD" id="cd00018">
    <property type="entry name" value="AP2"/>
    <property type="match status" value="1"/>
</dbReference>
<dbReference type="PROSITE" id="PS51032">
    <property type="entry name" value="AP2_ERF"/>
    <property type="match status" value="1"/>
</dbReference>
<dbReference type="AlphaFoldDB" id="A0A835III2"/>
<evidence type="ECO:0000256" key="1">
    <source>
        <dbReference type="ARBA" id="ARBA00004123"/>
    </source>
</evidence>
<dbReference type="InterPro" id="IPR045277">
    <property type="entry name" value="DRE1A-I"/>
</dbReference>
<dbReference type="GO" id="GO:0003700">
    <property type="term" value="F:DNA-binding transcription factor activity"/>
    <property type="evidence" value="ECO:0007669"/>
    <property type="project" value="InterPro"/>
</dbReference>
<evidence type="ECO:0000256" key="3">
    <source>
        <dbReference type="ARBA" id="ARBA00023125"/>
    </source>
</evidence>
<comment type="caution">
    <text evidence="9">The sequence shown here is derived from an EMBL/GenBank/DDBJ whole genome shotgun (WGS) entry which is preliminary data.</text>
</comment>
<organism evidence="9 10">
    <name type="scientific">Coptis chinensis</name>
    <dbReference type="NCBI Taxonomy" id="261450"/>
    <lineage>
        <taxon>Eukaryota</taxon>
        <taxon>Viridiplantae</taxon>
        <taxon>Streptophyta</taxon>
        <taxon>Embryophyta</taxon>
        <taxon>Tracheophyta</taxon>
        <taxon>Spermatophyta</taxon>
        <taxon>Magnoliopsida</taxon>
        <taxon>Ranunculales</taxon>
        <taxon>Ranunculaceae</taxon>
        <taxon>Coptidoideae</taxon>
        <taxon>Coptis</taxon>
    </lineage>
</organism>
<keyword evidence="3" id="KW-0238">DNA-binding</keyword>
<dbReference type="EMBL" id="JADFTS010000003">
    <property type="protein sequence ID" value="KAF9617193.1"/>
    <property type="molecule type" value="Genomic_DNA"/>
</dbReference>
<keyword evidence="6" id="KW-0539">Nucleus</keyword>
<accession>A0A835III2</accession>
<dbReference type="PANTHER" id="PTHR31839:SF2">
    <property type="entry name" value="DEHYDRATION-RESPONSIVE ELEMENT-BINDING PROTEIN 1D"/>
    <property type="match status" value="1"/>
</dbReference>
<dbReference type="InterPro" id="IPR036955">
    <property type="entry name" value="AP2/ERF_dom_sf"/>
</dbReference>
<comment type="subcellular location">
    <subcellularLocation>
        <location evidence="1">Nucleus</location>
    </subcellularLocation>
</comment>
<name>A0A835III2_9MAGN</name>
<keyword evidence="10" id="KW-1185">Reference proteome</keyword>
<evidence type="ECO:0000256" key="6">
    <source>
        <dbReference type="ARBA" id="ARBA00023242"/>
    </source>
</evidence>
<evidence type="ECO:0000256" key="2">
    <source>
        <dbReference type="ARBA" id="ARBA00023015"/>
    </source>
</evidence>